<comment type="caution">
    <text evidence="2">The sequence shown here is derived from an EMBL/GenBank/DDBJ whole genome shotgun (WGS) entry which is preliminary data.</text>
</comment>
<evidence type="ECO:0000313" key="3">
    <source>
        <dbReference type="Proteomes" id="UP000252800"/>
    </source>
</evidence>
<evidence type="ECO:0000313" key="2">
    <source>
        <dbReference type="EMBL" id="RBR28550.1"/>
    </source>
</evidence>
<dbReference type="AlphaFoldDB" id="A0A366SEJ3"/>
<dbReference type="RefSeq" id="WP_113784837.1">
    <property type="nucleotide sequence ID" value="NZ_KZ845744.1"/>
</dbReference>
<protein>
    <submittedName>
        <fullName evidence="2">Uncharacterized protein</fullName>
    </submittedName>
</protein>
<proteinExistence type="predicted"/>
<dbReference type="Proteomes" id="UP000252800">
    <property type="component" value="Unassembled WGS sequence"/>
</dbReference>
<keyword evidence="1" id="KW-0472">Membrane</keyword>
<dbReference type="EMBL" id="LEOY01000014">
    <property type="protein sequence ID" value="RBR28550.1"/>
    <property type="molecule type" value="Genomic_DNA"/>
</dbReference>
<accession>A0A366SEJ3</accession>
<sequence>MDTNELILRVAEALEKQMAFPQWDTIIQIFSVVAAWITILFLLIERKNKERPYLQVSFELVRSSLACLVIRNVGECPLEVSSIKLSEEFVKQLPQKTQERVASLEKSEIKIFPKRFYVFSLDVITGTIIKDYNIKKLTIDYKYKKLGKYRKKYKEQTTIDFSQYATMLIYISEIDELKGSVDNLLKEVKEIKKLIPSTKIGDTHASKITE</sequence>
<name>A0A366SEJ3_9ENTE</name>
<reference evidence="2 3" key="1">
    <citation type="submission" date="2015-06" db="EMBL/GenBank/DDBJ databases">
        <title>The Genome Sequence of Enterococcus cecorum 170AEA1.</title>
        <authorList>
            <consortium name="The Broad Institute Genomics Platform"/>
            <consortium name="The Broad Institute Genome Sequencing Center for Infectious Disease"/>
            <person name="Earl A.M."/>
            <person name="Van Tyne D."/>
            <person name="Lebreton F."/>
            <person name="Saavedra J.T."/>
            <person name="Gilmore M.S."/>
            <person name="Manson McGuire A."/>
            <person name="Clock S."/>
            <person name="Crupain M."/>
            <person name="Rangan U."/>
            <person name="Young S."/>
            <person name="Abouelleil A."/>
            <person name="Cao P."/>
            <person name="Chapman S.B."/>
            <person name="Griggs A."/>
            <person name="Priest M."/>
            <person name="Shea T."/>
            <person name="Wortman J."/>
            <person name="Nusbaum C."/>
            <person name="Birren B."/>
        </authorList>
    </citation>
    <scope>NUCLEOTIDE SEQUENCE [LARGE SCALE GENOMIC DNA]</scope>
    <source>
        <strain evidence="2 3">170AEA1</strain>
    </source>
</reference>
<keyword evidence="1" id="KW-0812">Transmembrane</keyword>
<evidence type="ECO:0000256" key="1">
    <source>
        <dbReference type="SAM" id="Phobius"/>
    </source>
</evidence>
<keyword evidence="1" id="KW-1133">Transmembrane helix</keyword>
<gene>
    <name evidence="2" type="ORF">EB18_01682</name>
</gene>
<feature type="transmembrane region" description="Helical" evidence="1">
    <location>
        <begin position="25"/>
        <end position="44"/>
    </location>
</feature>
<organism evidence="2 3">
    <name type="scientific">Enterococcus cecorum</name>
    <dbReference type="NCBI Taxonomy" id="44008"/>
    <lineage>
        <taxon>Bacteria</taxon>
        <taxon>Bacillati</taxon>
        <taxon>Bacillota</taxon>
        <taxon>Bacilli</taxon>
        <taxon>Lactobacillales</taxon>
        <taxon>Enterococcaceae</taxon>
        <taxon>Enterococcus</taxon>
    </lineage>
</organism>